<dbReference type="CDD" id="cd13898">
    <property type="entry name" value="CuRO_3_Abr2_like"/>
    <property type="match status" value="1"/>
</dbReference>
<dbReference type="Gene3D" id="2.60.40.420">
    <property type="entry name" value="Cupredoxins - blue copper proteins"/>
    <property type="match status" value="3"/>
</dbReference>
<dbReference type="Proteomes" id="UP000034291">
    <property type="component" value="Unassembled WGS sequence"/>
</dbReference>
<feature type="signal peptide" evidence="7">
    <location>
        <begin position="1"/>
        <end position="22"/>
    </location>
</feature>
<dbReference type="GO" id="GO:0005507">
    <property type="term" value="F:copper ion binding"/>
    <property type="evidence" value="ECO:0007669"/>
    <property type="project" value="InterPro"/>
</dbReference>
<dbReference type="Pfam" id="PF07732">
    <property type="entry name" value="Cu-oxidase_3"/>
    <property type="match status" value="1"/>
</dbReference>
<feature type="chain" id="PRO_5002529273" description="Laccase TilA" evidence="7">
    <location>
        <begin position="23"/>
        <end position="608"/>
    </location>
</feature>
<dbReference type="InterPro" id="IPR033138">
    <property type="entry name" value="Cu_oxidase_CS"/>
</dbReference>
<dbReference type="GO" id="GO:0042440">
    <property type="term" value="P:pigment metabolic process"/>
    <property type="evidence" value="ECO:0007669"/>
    <property type="project" value="UniProtKB-ARBA"/>
</dbReference>
<dbReference type="PANTHER" id="PTHR11709:SF488">
    <property type="entry name" value="LACCASE-RELATED"/>
    <property type="match status" value="1"/>
</dbReference>
<dbReference type="SUPFAM" id="SSF49503">
    <property type="entry name" value="Cupredoxins"/>
    <property type="match status" value="3"/>
</dbReference>
<dbReference type="GO" id="GO:0052716">
    <property type="term" value="F:hydroquinone:oxygen oxidoreductase activity"/>
    <property type="evidence" value="ECO:0007669"/>
    <property type="project" value="UniProtKB-ARBA"/>
</dbReference>
<dbReference type="EMBL" id="JZBS01002111">
    <property type="protein sequence ID" value="KKK20122.1"/>
    <property type="molecule type" value="Genomic_DNA"/>
</dbReference>
<evidence type="ECO:0000313" key="12">
    <source>
        <dbReference type="Proteomes" id="UP000034291"/>
    </source>
</evidence>
<organism evidence="11 12">
    <name type="scientific">Aspergillus rambellii</name>
    <dbReference type="NCBI Taxonomy" id="308745"/>
    <lineage>
        <taxon>Eukaryota</taxon>
        <taxon>Fungi</taxon>
        <taxon>Dikarya</taxon>
        <taxon>Ascomycota</taxon>
        <taxon>Pezizomycotina</taxon>
        <taxon>Eurotiomycetes</taxon>
        <taxon>Eurotiomycetidae</taxon>
        <taxon>Eurotiales</taxon>
        <taxon>Aspergillaceae</taxon>
        <taxon>Aspergillus</taxon>
        <taxon>Aspergillus subgen. Nidulantes</taxon>
    </lineage>
</organism>
<keyword evidence="4" id="KW-0560">Oxidoreductase</keyword>
<evidence type="ECO:0000256" key="6">
    <source>
        <dbReference type="ARBA" id="ARBA00023180"/>
    </source>
</evidence>
<dbReference type="STRING" id="308745.A0A0F8X934"/>
<dbReference type="AlphaFoldDB" id="A0A0F8X934"/>
<dbReference type="InterPro" id="IPR002355">
    <property type="entry name" value="Cu_oxidase_Cu_BS"/>
</dbReference>
<evidence type="ECO:0000313" key="11">
    <source>
        <dbReference type="EMBL" id="KKK20122.1"/>
    </source>
</evidence>
<evidence type="ECO:0000259" key="9">
    <source>
        <dbReference type="Pfam" id="PF07731"/>
    </source>
</evidence>
<dbReference type="Pfam" id="PF07731">
    <property type="entry name" value="Cu-oxidase_2"/>
    <property type="match status" value="1"/>
</dbReference>
<keyword evidence="3 7" id="KW-0732">Signal</keyword>
<evidence type="ECO:0000259" key="8">
    <source>
        <dbReference type="Pfam" id="PF00394"/>
    </source>
</evidence>
<gene>
    <name evidence="11" type="ORF">ARAM_007042</name>
</gene>
<feature type="domain" description="Plastocyanin-like" evidence="10">
    <location>
        <begin position="32"/>
        <end position="145"/>
    </location>
</feature>
<dbReference type="FunFam" id="2.60.40.420:FF:000036">
    <property type="entry name" value="L-ascorbate oxidase"/>
    <property type="match status" value="1"/>
</dbReference>
<protein>
    <recommendedName>
        <fullName evidence="13">Laccase TilA</fullName>
    </recommendedName>
</protein>
<dbReference type="CDD" id="cd13850">
    <property type="entry name" value="CuRO_1_Abr2_like"/>
    <property type="match status" value="1"/>
</dbReference>
<feature type="domain" description="Plastocyanin-like" evidence="9">
    <location>
        <begin position="452"/>
        <end position="575"/>
    </location>
</feature>
<evidence type="ECO:0000256" key="2">
    <source>
        <dbReference type="ARBA" id="ARBA00022723"/>
    </source>
</evidence>
<name>A0A0F8X934_9EURO</name>
<dbReference type="PANTHER" id="PTHR11709">
    <property type="entry name" value="MULTI-COPPER OXIDASE"/>
    <property type="match status" value="1"/>
</dbReference>
<evidence type="ECO:0000259" key="10">
    <source>
        <dbReference type="Pfam" id="PF07732"/>
    </source>
</evidence>
<dbReference type="InterPro" id="IPR008972">
    <property type="entry name" value="Cupredoxin"/>
</dbReference>
<dbReference type="InterPro" id="IPR011706">
    <property type="entry name" value="Cu-oxidase_C"/>
</dbReference>
<feature type="domain" description="Plastocyanin-like" evidence="8">
    <location>
        <begin position="174"/>
        <end position="370"/>
    </location>
</feature>
<comment type="caution">
    <text evidence="11">The sequence shown here is derived from an EMBL/GenBank/DDBJ whole genome shotgun (WGS) entry which is preliminary data.</text>
</comment>
<keyword evidence="2" id="KW-0479">Metal-binding</keyword>
<dbReference type="FunFam" id="2.60.40.420:FF:000061">
    <property type="entry name" value="Laccase TilA"/>
    <property type="match status" value="1"/>
</dbReference>
<evidence type="ECO:0000256" key="1">
    <source>
        <dbReference type="ARBA" id="ARBA00010609"/>
    </source>
</evidence>
<dbReference type="Pfam" id="PF00394">
    <property type="entry name" value="Cu-oxidase"/>
    <property type="match status" value="1"/>
</dbReference>
<dbReference type="PROSITE" id="PS00079">
    <property type="entry name" value="MULTICOPPER_OXIDASE1"/>
    <property type="match status" value="2"/>
</dbReference>
<dbReference type="InterPro" id="IPR045087">
    <property type="entry name" value="Cu-oxidase_fam"/>
</dbReference>
<dbReference type="OrthoDB" id="2121828at2759"/>
<accession>A0A0F8X934</accession>
<sequence length="608" mass="67119">MMGAYSGLGLLAFFCFAQWASCRVVRFHLTLTWEDREVAGVVRKVILSNGQFPGPTLRLKQYDDVEFLVTNAMPFATTVHFHGIAQLGTPWSDGVPGLSQDLIQPGGWFLYEWTAADYGSYAYHSHSRAQLIDGLYGAIYVEPDKSVEKPFALITTDPLELAAMVKAEARTQPLLVSDWRFLISETILRAEEESGCEDLCSNAVLINGKGSAWCLPQERIDSLATFGQRILLGNYTLTDLGCFPPVDAILGTFPRNPSVLPKGFVEGCTPGNGPTEIIEANPLLGYISFDVISMAGAAIIMFSIDEHPMYIYAIDGRYVEPIRVEAVEIPTGARYSVLVKLDQLAGNYTIRAANTGVNQVINGTGIMSYTSRAVARKKSSRAYITEVGNGTSPDVVFLNESLVVPFPVELPATTVDQTVILNIDHYHASYRWSLGNSSYSLRYETLEPALFNRSTIPYENHVTTLNGTWIDIVFNLTSGNQPPHPMHKHSNKYFVIGSGNTPFTYSSVAEAMEVIPENFNFDHPQMRDTFSTMAAEGPLGTWLAVRYHVINPGPFLLHCHLEMHLSGGMAIALLDGVDAWPTVPPKYQLSVSKHLRNRSEVRSDGFDP</sequence>
<evidence type="ECO:0000256" key="7">
    <source>
        <dbReference type="SAM" id="SignalP"/>
    </source>
</evidence>
<evidence type="ECO:0008006" key="13">
    <source>
        <dbReference type="Google" id="ProtNLM"/>
    </source>
</evidence>
<dbReference type="PROSITE" id="PS00080">
    <property type="entry name" value="MULTICOPPER_OXIDASE2"/>
    <property type="match status" value="1"/>
</dbReference>
<evidence type="ECO:0000256" key="5">
    <source>
        <dbReference type="ARBA" id="ARBA00023008"/>
    </source>
</evidence>
<reference evidence="11 12" key="1">
    <citation type="submission" date="2015-02" db="EMBL/GenBank/DDBJ databases">
        <title>Draft Genome Sequences of Two Closely-Related Aflatoxigenic Aspergillus Species Obtained from the Cote d'Ivoire.</title>
        <authorList>
            <person name="Moore G.G."/>
            <person name="Beltz S.B."/>
            <person name="Mack B.M."/>
        </authorList>
    </citation>
    <scope>NUCLEOTIDE SEQUENCE [LARGE SCALE GENOMIC DNA]</scope>
    <source>
        <strain evidence="11 12">SRRC1468</strain>
    </source>
</reference>
<proteinExistence type="inferred from homology"/>
<evidence type="ECO:0000256" key="3">
    <source>
        <dbReference type="ARBA" id="ARBA00022729"/>
    </source>
</evidence>
<comment type="similarity">
    <text evidence="1">Belongs to the multicopper oxidase family.</text>
</comment>
<dbReference type="InterPro" id="IPR011707">
    <property type="entry name" value="Cu-oxidase-like_N"/>
</dbReference>
<dbReference type="InterPro" id="IPR001117">
    <property type="entry name" value="Cu-oxidase_2nd"/>
</dbReference>
<evidence type="ECO:0000256" key="4">
    <source>
        <dbReference type="ARBA" id="ARBA00023002"/>
    </source>
</evidence>
<dbReference type="CDD" id="cd13876">
    <property type="entry name" value="CuRO_2_Abr2_like"/>
    <property type="match status" value="1"/>
</dbReference>
<keyword evidence="5" id="KW-0186">Copper</keyword>
<keyword evidence="12" id="KW-1185">Reference proteome</keyword>
<keyword evidence="6" id="KW-0325">Glycoprotein</keyword>